<organism evidence="2 3">
    <name type="scientific">Dactylosporangium sucinum</name>
    <dbReference type="NCBI Taxonomy" id="1424081"/>
    <lineage>
        <taxon>Bacteria</taxon>
        <taxon>Bacillati</taxon>
        <taxon>Actinomycetota</taxon>
        <taxon>Actinomycetes</taxon>
        <taxon>Micromonosporales</taxon>
        <taxon>Micromonosporaceae</taxon>
        <taxon>Dactylosporangium</taxon>
    </lineage>
</organism>
<dbReference type="SMART" id="SM00255">
    <property type="entry name" value="TIR"/>
    <property type="match status" value="1"/>
</dbReference>
<dbReference type="SUPFAM" id="SSF52540">
    <property type="entry name" value="P-loop containing nucleoside triphosphate hydrolases"/>
    <property type="match status" value="1"/>
</dbReference>
<dbReference type="InterPro" id="IPR056681">
    <property type="entry name" value="DUF7779"/>
</dbReference>
<dbReference type="Pfam" id="PF13424">
    <property type="entry name" value="TPR_12"/>
    <property type="match status" value="5"/>
</dbReference>
<dbReference type="Gene3D" id="1.25.40.10">
    <property type="entry name" value="Tetratricopeptide repeat domain"/>
    <property type="match status" value="4"/>
</dbReference>
<comment type="caution">
    <text evidence="2">The sequence shown here is derived from an EMBL/GenBank/DDBJ whole genome shotgun (WGS) entry which is preliminary data.</text>
</comment>
<dbReference type="PANTHER" id="PTHR46082:SF6">
    <property type="entry name" value="AAA+ ATPASE DOMAIN-CONTAINING PROTEIN-RELATED"/>
    <property type="match status" value="1"/>
</dbReference>
<evidence type="ECO:0000259" key="1">
    <source>
        <dbReference type="SMART" id="SM00255"/>
    </source>
</evidence>
<dbReference type="InterPro" id="IPR035897">
    <property type="entry name" value="Toll_tir_struct_dom_sf"/>
</dbReference>
<dbReference type="InterPro" id="IPR011990">
    <property type="entry name" value="TPR-like_helical_dom_sf"/>
</dbReference>
<dbReference type="Pfam" id="PF13676">
    <property type="entry name" value="TIR_2"/>
    <property type="match status" value="1"/>
</dbReference>
<dbReference type="AlphaFoldDB" id="A0A917WWP0"/>
<dbReference type="SUPFAM" id="SSF48452">
    <property type="entry name" value="TPR-like"/>
    <property type="match status" value="6"/>
</dbReference>
<dbReference type="EMBL" id="BMPI01000020">
    <property type="protein sequence ID" value="GGM36695.1"/>
    <property type="molecule type" value="Genomic_DNA"/>
</dbReference>
<dbReference type="InterPro" id="IPR000157">
    <property type="entry name" value="TIR_dom"/>
</dbReference>
<dbReference type="Proteomes" id="UP000642070">
    <property type="component" value="Unassembled WGS sequence"/>
</dbReference>
<feature type="domain" description="TIR" evidence="1">
    <location>
        <begin position="1"/>
        <end position="132"/>
    </location>
</feature>
<reference evidence="2" key="2">
    <citation type="submission" date="2020-09" db="EMBL/GenBank/DDBJ databases">
        <authorList>
            <person name="Sun Q."/>
            <person name="Ohkuma M."/>
        </authorList>
    </citation>
    <scope>NUCLEOTIDE SEQUENCE</scope>
    <source>
        <strain evidence="2">JCM 19831</strain>
    </source>
</reference>
<dbReference type="NCBIfam" id="NF040586">
    <property type="entry name" value="FxSxx_TPR"/>
    <property type="match status" value="1"/>
</dbReference>
<dbReference type="PANTHER" id="PTHR46082">
    <property type="entry name" value="ATP/GTP-BINDING PROTEIN-RELATED"/>
    <property type="match status" value="1"/>
</dbReference>
<reference evidence="2" key="1">
    <citation type="journal article" date="2014" name="Int. J. Syst. Evol. Microbiol.">
        <title>Complete genome sequence of Corynebacterium casei LMG S-19264T (=DSM 44701T), isolated from a smear-ripened cheese.</title>
        <authorList>
            <consortium name="US DOE Joint Genome Institute (JGI-PGF)"/>
            <person name="Walter F."/>
            <person name="Albersmeier A."/>
            <person name="Kalinowski J."/>
            <person name="Ruckert C."/>
        </authorList>
    </citation>
    <scope>NUCLEOTIDE SEQUENCE</scope>
    <source>
        <strain evidence="2">JCM 19831</strain>
    </source>
</reference>
<dbReference type="Pfam" id="PF25000">
    <property type="entry name" value="DUF7779"/>
    <property type="match status" value="1"/>
</dbReference>
<accession>A0A917WWP0</accession>
<name>A0A917WWP0_9ACTN</name>
<dbReference type="GO" id="GO:0007165">
    <property type="term" value="P:signal transduction"/>
    <property type="evidence" value="ECO:0007669"/>
    <property type="project" value="InterPro"/>
</dbReference>
<proteinExistence type="predicted"/>
<dbReference type="RefSeq" id="WP_190251665.1">
    <property type="nucleotide sequence ID" value="NZ_BMPI01000020.1"/>
</dbReference>
<dbReference type="InterPro" id="IPR027417">
    <property type="entry name" value="P-loop_NTPase"/>
</dbReference>
<dbReference type="Gene3D" id="3.40.50.300">
    <property type="entry name" value="P-loop containing nucleotide triphosphate hydrolases"/>
    <property type="match status" value="1"/>
</dbReference>
<gene>
    <name evidence="2" type="ORF">GCM10007977_042730</name>
</gene>
<sequence>MGYVFISYAHADAATVDWLAEVLAGAGVSVWFDREPEKGLTSGQRWDRELRRRVDACAALIVVMSPASTGRPWVRLEVGRALDRGKPVHPLLLEGEAFPELIALNLQYEHVRVGQVLSSGLIRTFRNAAAPATPSSASAAREVIGGWPGHHPHFVGRDDLLLEVETGLYWGSAVAVQALRGTGGVGKTQLAAEYVHRRRNDYDLVGWIDAEQPAAVPDQIAALAPALGVVATTDAPTTALQVKRALSSTGLRWLLVFDNAGEPLSPGGEPSGLLEWVPRVGAGHIVITSRRSGWEALGSQVEVDVMNAAEAVSLLHRHVPAVDQIIATQIVEWLDRLPLAVEQAAAYLATTGTPADDYLVLLRTRGEELLDKGHVLGYEHTVATVWDVSRSSLHDPAKPRWWPIQRPSPAEQLLRLCSFLGPEPIPLDLFTTHPELLPAPLSDAARDEIRFGDTVGALAQRSLIRRDPNAITVHRLLAAAIRRPLSTLARLRATWTVQDLLYEHLPKQTAATPAGWPAWRTLLPHVLTSAAHESYRRGARDRAPLLRELAATFLHANGQPSLAIPMYEAAVTDMQQLLGPDARGTLATRTKLAEAYADAGRFDRAVSLHEANVKVAERALGPDDPDTLSLRNNLASTYSANGHLDQAIPLLEGIVADMERVVGPHDGRTLPARNNLAGAYSRSGQSARAIAIYEDVIADMGRVLGPEHPHTLITRGNLARAYLDTRQLDRAAPLLQGIITDAERILGRDHPQTLLARSDLARARETAGHLDLAVPLYRAVLADMERALGPDHPFTVHARTSLAEAYLAAGELQQVIRLQEEALSNALHILGPDHPVIVSCRVELAKAYTLAGQLDIAIPHFETALADSLRILGPDHPDTHAYRSLVGRAYEAAGQSGQAIPHLEAALTDTLRILGPEHADTFTARYTLAGAYTSIGQLGKAIPLYEAALTDALRLYGPEDSHTLISRSNVTGAYMAAGQPEMAIPHFETELAEQTRLLGSEHPEALVSGNNLAIAYRKAGMADKAIALHEATLAKMTRVLGSGHPDTLACRSNLATAYQQVGHFTKAIPLHEASISEMTRVLGPDDPNTLSARNNLAAAYGSVGQLDRAIALFEAGVTDRLRVHGAAHLETLSARNNLAYAQLLAGHRRRAVALFEATLAVAPAVLGADHSVVKNAQEGLRQARDSG</sequence>
<dbReference type="SUPFAM" id="SSF52200">
    <property type="entry name" value="Toll/Interleukin receptor TIR domain"/>
    <property type="match status" value="1"/>
</dbReference>
<dbReference type="InterPro" id="IPR053137">
    <property type="entry name" value="NLR-like"/>
</dbReference>
<evidence type="ECO:0000313" key="3">
    <source>
        <dbReference type="Proteomes" id="UP000642070"/>
    </source>
</evidence>
<dbReference type="Pfam" id="PF13374">
    <property type="entry name" value="TPR_10"/>
    <property type="match status" value="2"/>
</dbReference>
<dbReference type="Gene3D" id="3.40.50.10140">
    <property type="entry name" value="Toll/interleukin-1 receptor homology (TIR) domain"/>
    <property type="match status" value="1"/>
</dbReference>
<evidence type="ECO:0000313" key="2">
    <source>
        <dbReference type="EMBL" id="GGM36695.1"/>
    </source>
</evidence>
<protein>
    <recommendedName>
        <fullName evidence="1">TIR domain-containing protein</fullName>
    </recommendedName>
</protein>
<keyword evidence="3" id="KW-1185">Reference proteome</keyword>